<evidence type="ECO:0008006" key="4">
    <source>
        <dbReference type="Google" id="ProtNLM"/>
    </source>
</evidence>
<accession>A0ABX1BEI6</accession>
<name>A0ABX1BEI6_9ACTN</name>
<evidence type="ECO:0000313" key="2">
    <source>
        <dbReference type="EMBL" id="NJP96188.1"/>
    </source>
</evidence>
<evidence type="ECO:0000256" key="1">
    <source>
        <dbReference type="SAM" id="MobiDB-lite"/>
    </source>
</evidence>
<sequence>MLCCMDPDTMRGDGGDIYWRRRMSVLVAVLVVVAVVAWACSSGGSGPERSSSAQSSPSASPGAGASTGAQTAPAVDPLLAGLRTLAMGTASPSPTPTPKASPSERPRRPGEPCEEKDLVLSLQGGKEPIYAGTARPTFLVTLVNTGSVMCTADVGPRAMEIRITSGADRIWSTADCVSGEGTEIKELQRGVPYVRSLEWDRRRSSSDCRSTPPVALPGTYVAVARMGKMRTEKGVFHLR</sequence>
<feature type="compositionally biased region" description="Basic and acidic residues" evidence="1">
    <location>
        <begin position="102"/>
        <end position="113"/>
    </location>
</feature>
<protein>
    <recommendedName>
        <fullName evidence="4">DUF4232 domain-containing protein</fullName>
    </recommendedName>
</protein>
<reference evidence="2 3" key="1">
    <citation type="submission" date="2020-03" db="EMBL/GenBank/DDBJ databases">
        <title>WGS of actinomycetes isolated from Thailand.</title>
        <authorList>
            <person name="Thawai C."/>
        </authorList>
    </citation>
    <scope>NUCLEOTIDE SEQUENCE [LARGE SCALE GENOMIC DNA]</scope>
    <source>
        <strain evidence="2 3">FMUSA5-5</strain>
    </source>
</reference>
<dbReference type="Proteomes" id="UP000696294">
    <property type="component" value="Unassembled WGS sequence"/>
</dbReference>
<comment type="caution">
    <text evidence="2">The sequence shown here is derived from an EMBL/GenBank/DDBJ whole genome shotgun (WGS) entry which is preliminary data.</text>
</comment>
<proteinExistence type="predicted"/>
<dbReference type="EMBL" id="JAATEP010000046">
    <property type="protein sequence ID" value="NJP96188.1"/>
    <property type="molecule type" value="Genomic_DNA"/>
</dbReference>
<feature type="region of interest" description="Disordered" evidence="1">
    <location>
        <begin position="87"/>
        <end position="113"/>
    </location>
</feature>
<keyword evidence="3" id="KW-1185">Reference proteome</keyword>
<feature type="region of interest" description="Disordered" evidence="1">
    <location>
        <begin position="44"/>
        <end position="71"/>
    </location>
</feature>
<gene>
    <name evidence="2" type="ORF">HCN51_43295</name>
</gene>
<evidence type="ECO:0000313" key="3">
    <source>
        <dbReference type="Proteomes" id="UP000696294"/>
    </source>
</evidence>
<feature type="compositionally biased region" description="Low complexity" evidence="1">
    <location>
        <begin position="47"/>
        <end position="71"/>
    </location>
</feature>
<organism evidence="2 3">
    <name type="scientific">Nonomuraea composti</name>
    <dbReference type="NCBI Taxonomy" id="2720023"/>
    <lineage>
        <taxon>Bacteria</taxon>
        <taxon>Bacillati</taxon>
        <taxon>Actinomycetota</taxon>
        <taxon>Actinomycetes</taxon>
        <taxon>Streptosporangiales</taxon>
        <taxon>Streptosporangiaceae</taxon>
        <taxon>Nonomuraea</taxon>
    </lineage>
</organism>